<dbReference type="Proteomes" id="UP000035680">
    <property type="component" value="Unassembled WGS sequence"/>
</dbReference>
<organism evidence="4 5">
    <name type="scientific">Strongyloides venezuelensis</name>
    <name type="common">Threadworm</name>
    <dbReference type="NCBI Taxonomy" id="75913"/>
    <lineage>
        <taxon>Eukaryota</taxon>
        <taxon>Metazoa</taxon>
        <taxon>Ecdysozoa</taxon>
        <taxon>Nematoda</taxon>
        <taxon>Chromadorea</taxon>
        <taxon>Rhabditida</taxon>
        <taxon>Tylenchina</taxon>
        <taxon>Panagrolaimomorpha</taxon>
        <taxon>Strongyloidoidea</taxon>
        <taxon>Strongyloididae</taxon>
        <taxon>Strongyloides</taxon>
    </lineage>
</organism>
<feature type="disulfide bond" evidence="1">
    <location>
        <begin position="21"/>
        <end position="55"/>
    </location>
</feature>
<feature type="domain" description="ShKT" evidence="3">
    <location>
        <begin position="21"/>
        <end position="55"/>
    </location>
</feature>
<sequence length="160" mass="17224">MNAKVFIFILLEISVSFSLVCINVHQSCNNFANRCNIPKYKELMVTNCPQTCGVCVIVKNNIIPTTTVKPLTIDTNTNESPIGPCLNGMCPSGSVCIQGNCYTLKVQSTTSSGSSSSSNAICVDLVNACPRFVNSCGNNDFTMNVVEYCPMTCGVCFYGK</sequence>
<proteinExistence type="predicted"/>
<accession>A0A0K0FTV6</accession>
<dbReference type="SMART" id="SM00254">
    <property type="entry name" value="ShKT"/>
    <property type="match status" value="2"/>
</dbReference>
<keyword evidence="1" id="KW-1015">Disulfide bond</keyword>
<comment type="caution">
    <text evidence="1">Lacks conserved residue(s) required for the propagation of feature annotation.</text>
</comment>
<dbReference type="Pfam" id="PF04942">
    <property type="entry name" value="CC"/>
    <property type="match status" value="1"/>
</dbReference>
<evidence type="ECO:0000313" key="4">
    <source>
        <dbReference type="Proteomes" id="UP000035680"/>
    </source>
</evidence>
<name>A0A0K0FTV6_STRVS</name>
<dbReference type="PROSITE" id="PS51670">
    <property type="entry name" value="SHKT"/>
    <property type="match status" value="1"/>
</dbReference>
<evidence type="ECO:0000256" key="1">
    <source>
        <dbReference type="PROSITE-ProRule" id="PRU01005"/>
    </source>
</evidence>
<dbReference type="WBParaSite" id="SVE_1576800.1">
    <property type="protein sequence ID" value="SVE_1576800.1"/>
    <property type="gene ID" value="SVE_1576800"/>
</dbReference>
<keyword evidence="2" id="KW-0732">Signal</keyword>
<evidence type="ECO:0000313" key="5">
    <source>
        <dbReference type="WBParaSite" id="SVE_1576800.1"/>
    </source>
</evidence>
<feature type="signal peptide" evidence="2">
    <location>
        <begin position="1"/>
        <end position="18"/>
    </location>
</feature>
<keyword evidence="4" id="KW-1185">Reference proteome</keyword>
<dbReference type="PANTHER" id="PTHR21724:SF109">
    <property type="entry name" value="SHKT DOMAIN-CONTAINING PROTEIN"/>
    <property type="match status" value="1"/>
</dbReference>
<dbReference type="AlphaFoldDB" id="A0A0K0FTV6"/>
<reference evidence="5" key="2">
    <citation type="submission" date="2015-08" db="UniProtKB">
        <authorList>
            <consortium name="WormBaseParasite"/>
        </authorList>
    </citation>
    <scope>IDENTIFICATION</scope>
</reference>
<reference evidence="4" key="1">
    <citation type="submission" date="2014-07" db="EMBL/GenBank/DDBJ databases">
        <authorList>
            <person name="Martin A.A"/>
            <person name="De Silva N."/>
        </authorList>
    </citation>
    <scope>NUCLEOTIDE SEQUENCE</scope>
</reference>
<dbReference type="PANTHER" id="PTHR21724">
    <property type="entry name" value="SHKT DOMAIN-CONTAINING PROTEIN"/>
    <property type="match status" value="1"/>
</dbReference>
<evidence type="ECO:0000259" key="3">
    <source>
        <dbReference type="PROSITE" id="PS51670"/>
    </source>
</evidence>
<dbReference type="Gene3D" id="1.10.10.1870">
    <property type="entry name" value="ShTK domain-like"/>
    <property type="match status" value="2"/>
</dbReference>
<dbReference type="InterPro" id="IPR003582">
    <property type="entry name" value="ShKT_dom"/>
</dbReference>
<feature type="chain" id="PRO_5005330082" evidence="2">
    <location>
        <begin position="19"/>
        <end position="160"/>
    </location>
</feature>
<evidence type="ECO:0000256" key="2">
    <source>
        <dbReference type="SAM" id="SignalP"/>
    </source>
</evidence>
<protein>
    <submittedName>
        <fullName evidence="5">ShKT domain-containing protein</fullName>
    </submittedName>
</protein>
<dbReference type="Pfam" id="PF01549">
    <property type="entry name" value="ShK"/>
    <property type="match status" value="2"/>
</dbReference>
<dbReference type="InterPro" id="IPR007026">
    <property type="entry name" value="CC_domain"/>
</dbReference>